<dbReference type="EMBL" id="LNQE01000833">
    <property type="protein sequence ID" value="KUG24698.1"/>
    <property type="molecule type" value="Genomic_DNA"/>
</dbReference>
<evidence type="ECO:0000313" key="5">
    <source>
        <dbReference type="EMBL" id="KUG24698.1"/>
    </source>
</evidence>
<gene>
    <name evidence="5" type="ORF">ASZ90_005499</name>
</gene>
<comment type="similarity">
    <text evidence="1">Belongs to the short-chain dehydrogenases/reductases (SDR) family.</text>
</comment>
<dbReference type="PROSITE" id="PS00061">
    <property type="entry name" value="ADH_SHORT"/>
    <property type="match status" value="1"/>
</dbReference>
<dbReference type="Pfam" id="PF00106">
    <property type="entry name" value="adh_short"/>
    <property type="match status" value="1"/>
</dbReference>
<sequence>MLLKDKVILVTGGSSGIGYSIAEMAKNKGAKVIIAARNRERLDKAAKELSAFPIVCDVGNEKHVTECYNTIMKEFGRIDALINNAGFGYFSMLDELDKTKFEEVFNTNVVGAALMAKYASRIFKKQNYGNIVNISSTAGTKGYAGGTAYTATKFALKGMSECWRAELREHNVRVIHVNPSEVQTDFFVNSGRGKREFNPTKLVGEDIAHAVISALEMNDRGFITELTVFATNPK</sequence>
<dbReference type="FunFam" id="3.40.50.720:FF:000047">
    <property type="entry name" value="NADP-dependent L-serine/L-allo-threonine dehydrogenase"/>
    <property type="match status" value="1"/>
</dbReference>
<dbReference type="InterPro" id="IPR057326">
    <property type="entry name" value="KR_dom"/>
</dbReference>
<name>A0A0W8FV06_9ZZZZ</name>
<comment type="caution">
    <text evidence="5">The sequence shown here is derived from an EMBL/GenBank/DDBJ whole genome shotgun (WGS) entry which is preliminary data.</text>
</comment>
<dbReference type="Gene3D" id="3.40.50.720">
    <property type="entry name" value="NAD(P)-binding Rossmann-like Domain"/>
    <property type="match status" value="1"/>
</dbReference>
<dbReference type="InterPro" id="IPR036291">
    <property type="entry name" value="NAD(P)-bd_dom_sf"/>
</dbReference>
<dbReference type="CDD" id="cd05233">
    <property type="entry name" value="SDR_c"/>
    <property type="match status" value="1"/>
</dbReference>
<dbReference type="InterPro" id="IPR002347">
    <property type="entry name" value="SDR_fam"/>
</dbReference>
<proteinExistence type="inferred from homology"/>
<reference evidence="5" key="1">
    <citation type="journal article" date="2015" name="Proc. Natl. Acad. Sci. U.S.A.">
        <title>Networks of energetic and metabolic interactions define dynamics in microbial communities.</title>
        <authorList>
            <person name="Embree M."/>
            <person name="Liu J.K."/>
            <person name="Al-Bassam M.M."/>
            <person name="Zengler K."/>
        </authorList>
    </citation>
    <scope>NUCLEOTIDE SEQUENCE</scope>
</reference>
<dbReference type="PANTHER" id="PTHR43391:SF14">
    <property type="entry name" value="DEHYDROGENASE_REDUCTASE SDR FAMILY PROTEIN 7-LIKE"/>
    <property type="match status" value="1"/>
</dbReference>
<keyword evidence="3 5" id="KW-0560">Oxidoreductase</keyword>
<dbReference type="InterPro" id="IPR020904">
    <property type="entry name" value="Sc_DH/Rdtase_CS"/>
</dbReference>
<organism evidence="5">
    <name type="scientific">hydrocarbon metagenome</name>
    <dbReference type="NCBI Taxonomy" id="938273"/>
    <lineage>
        <taxon>unclassified sequences</taxon>
        <taxon>metagenomes</taxon>
        <taxon>ecological metagenomes</taxon>
    </lineage>
</organism>
<dbReference type="AlphaFoldDB" id="A0A0W8FV06"/>
<evidence type="ECO:0000256" key="3">
    <source>
        <dbReference type="ARBA" id="ARBA00023002"/>
    </source>
</evidence>
<dbReference type="PRINTS" id="PR00081">
    <property type="entry name" value="GDHRDH"/>
</dbReference>
<dbReference type="SUPFAM" id="SSF51735">
    <property type="entry name" value="NAD(P)-binding Rossmann-fold domains"/>
    <property type="match status" value="1"/>
</dbReference>
<dbReference type="PANTHER" id="PTHR43391">
    <property type="entry name" value="RETINOL DEHYDROGENASE-RELATED"/>
    <property type="match status" value="1"/>
</dbReference>
<dbReference type="SMART" id="SM00822">
    <property type="entry name" value="PKS_KR"/>
    <property type="match status" value="1"/>
</dbReference>
<accession>A0A0W8FV06</accession>
<evidence type="ECO:0000256" key="1">
    <source>
        <dbReference type="ARBA" id="ARBA00006484"/>
    </source>
</evidence>
<evidence type="ECO:0000256" key="2">
    <source>
        <dbReference type="ARBA" id="ARBA00022857"/>
    </source>
</evidence>
<keyword evidence="2" id="KW-0521">NADP</keyword>
<protein>
    <submittedName>
        <fullName evidence="5">3-oxoacyl-acp reductase</fullName>
        <ecNumber evidence="5">1.1.1.100</ecNumber>
    </submittedName>
</protein>
<feature type="domain" description="Ketoreductase" evidence="4">
    <location>
        <begin position="6"/>
        <end position="185"/>
    </location>
</feature>
<dbReference type="EC" id="1.1.1.100" evidence="5"/>
<dbReference type="GO" id="GO:0004316">
    <property type="term" value="F:3-oxoacyl-[acyl-carrier-protein] reductase (NADPH) activity"/>
    <property type="evidence" value="ECO:0007669"/>
    <property type="project" value="UniProtKB-EC"/>
</dbReference>
<evidence type="ECO:0000259" key="4">
    <source>
        <dbReference type="SMART" id="SM00822"/>
    </source>
</evidence>
<dbReference type="PRINTS" id="PR00080">
    <property type="entry name" value="SDRFAMILY"/>
</dbReference>